<dbReference type="EMBL" id="CP046368">
    <property type="protein sequence ID" value="QIA69327.1"/>
    <property type="molecule type" value="Genomic_DNA"/>
</dbReference>
<feature type="transmembrane region" description="Helical" evidence="1">
    <location>
        <begin position="12"/>
        <end position="31"/>
    </location>
</feature>
<feature type="transmembrane region" description="Helical" evidence="1">
    <location>
        <begin position="43"/>
        <end position="73"/>
    </location>
</feature>
<keyword evidence="6" id="KW-1185">Reference proteome</keyword>
<keyword evidence="1" id="KW-0472">Membrane</keyword>
<reference evidence="2" key="1">
    <citation type="journal article" date="2010" name="Appl. Environ. Microbiol.">
        <title>Partial chromosome sequence of Spiroplasma citri reveals extensive viral invasion and important gene decay.</title>
        <authorList>
            <person name="Carle P."/>
            <person name="Saillard C."/>
            <person name="Carrere N."/>
            <person name="Carrere S."/>
            <person name="Duret S."/>
            <person name="Eveillard S."/>
            <person name="Gaurivaud P."/>
            <person name="Gourgues G."/>
            <person name="Gouzy J."/>
            <person name="Salar P."/>
            <person name="Verdin E."/>
            <person name="Breton M."/>
            <person name="Blanchard A."/>
            <person name="Laigret F."/>
            <person name="Bove J.M."/>
            <person name="Renaudin J."/>
            <person name="Foissac X."/>
        </authorList>
    </citation>
    <scope>NUCLEOTIDE SEQUENCE</scope>
    <source>
        <strain evidence="2">GII3-3X</strain>
    </source>
</reference>
<organism evidence="2">
    <name type="scientific">Spiroplasma citri</name>
    <dbReference type="NCBI Taxonomy" id="2133"/>
    <lineage>
        <taxon>Bacteria</taxon>
        <taxon>Bacillati</taxon>
        <taxon>Mycoplasmatota</taxon>
        <taxon>Mollicutes</taxon>
        <taxon>Entomoplasmatales</taxon>
        <taxon>Spiroplasmataceae</taxon>
        <taxon>Spiroplasma</taxon>
    </lineage>
</organism>
<sequence>MKFRKFFKTTKNNKIMLIIGLVFILIGWFNFMINHHKHSLWRWIVVIMLTLIGIILINGVLGLFFGGTALILLSIDGSLTEYDFHKNKRKVLETNDKSDGE</sequence>
<reference evidence="3 5" key="2">
    <citation type="submission" date="2019-11" db="EMBL/GenBank/DDBJ databases">
        <title>Whole genome sequencing and comparative genomics analyses of five strains of Spiroplasma citri.</title>
        <authorList>
            <person name="Yokomi R."/>
            <person name="Chen J."/>
            <person name="Rattner R."/>
            <person name="Vidalakis G."/>
        </authorList>
    </citation>
    <scope>NUCLEOTIDE SEQUENCE [LARGE SCALE GENOMIC DNA]</scope>
    <source>
        <strain evidence="3 5">BR12</strain>
    </source>
</reference>
<dbReference type="GeneID" id="54239206"/>
<keyword evidence="1" id="KW-1133">Transmembrane helix</keyword>
<dbReference type="AlphaFoldDB" id="Q14NY2"/>
<dbReference type="RefSeq" id="WP_071937683.1">
    <property type="nucleotide sequence ID" value="NZ_CP013197.1"/>
</dbReference>
<evidence type="ECO:0000313" key="6">
    <source>
        <dbReference type="Proteomes" id="UP001214629"/>
    </source>
</evidence>
<keyword evidence="1 2" id="KW-0812">Transmembrane</keyword>
<evidence type="ECO:0000313" key="5">
    <source>
        <dbReference type="Proteomes" id="UP000464735"/>
    </source>
</evidence>
<accession>Q14NY2</accession>
<evidence type="ECO:0000313" key="2">
    <source>
        <dbReference type="EMBL" id="CAK98797.1"/>
    </source>
</evidence>
<proteinExistence type="predicted"/>
<dbReference type="EMBL" id="CP096246">
    <property type="protein sequence ID" value="WFG95861.1"/>
    <property type="molecule type" value="Genomic_DNA"/>
</dbReference>
<dbReference type="EMBL" id="AM285305">
    <property type="protein sequence ID" value="CAK98797.1"/>
    <property type="molecule type" value="Genomic_DNA"/>
</dbReference>
<evidence type="ECO:0000313" key="4">
    <source>
        <dbReference type="EMBL" id="WFG95861.1"/>
    </source>
</evidence>
<protein>
    <submittedName>
        <fullName evidence="2">Hypothetical transmembrane protein</fullName>
    </submittedName>
</protein>
<gene>
    <name evidence="3" type="ORF">GL298_07405</name>
    <name evidence="4" type="ORF">M0C40_07105</name>
    <name evidence="2" type="ORF">SPICI04_005</name>
</gene>
<dbReference type="Proteomes" id="UP001214629">
    <property type="component" value="Chromosome"/>
</dbReference>
<reference evidence="4 6" key="3">
    <citation type="submission" date="2022-04" db="EMBL/GenBank/DDBJ databases">
        <title>Whole genome of Spiroplasma citri.</title>
        <authorList>
            <person name="Khanchezar A."/>
            <person name="Izadpanah K."/>
            <person name="Taghavi M."/>
            <person name="Ghorbani A."/>
            <person name="Beven L."/>
        </authorList>
    </citation>
    <scope>NUCLEOTIDE SEQUENCE [LARGE SCALE GENOMIC DNA]</scope>
    <source>
        <strain evidence="4 6">D4</strain>
    </source>
</reference>
<name>Q14NY2_SPICI</name>
<dbReference type="Proteomes" id="UP000464735">
    <property type="component" value="Chromosome"/>
</dbReference>
<evidence type="ECO:0000313" key="3">
    <source>
        <dbReference type="EMBL" id="QIA69327.1"/>
    </source>
</evidence>
<evidence type="ECO:0000256" key="1">
    <source>
        <dbReference type="SAM" id="Phobius"/>
    </source>
</evidence>